<sequence>MRPGSSWVTPGYKVSVLPNNHRMSRSVCSICAKHCSQNVVYQCSGLIFCSRRCAMLAGMRKQRRDRKNIY</sequence>
<dbReference type="Gramene" id="scaffold_38300002.1">
    <property type="protein sequence ID" value="scaffold_38300002.1"/>
    <property type="gene ID" value="scaffold_38300002.1"/>
</dbReference>
<evidence type="ECO:0000259" key="1">
    <source>
        <dbReference type="Pfam" id="PF22926"/>
    </source>
</evidence>
<accession>D7MXF6</accession>
<evidence type="ECO:0000313" key="3">
    <source>
        <dbReference type="Proteomes" id="UP000008694"/>
    </source>
</evidence>
<dbReference type="HOGENOM" id="CLU_2761245_0_0_1"/>
<name>D7MXF6_ARALL</name>
<protein>
    <recommendedName>
        <fullName evidence="1">DC1-like C-terminal domain-containing protein</fullName>
    </recommendedName>
</protein>
<gene>
    <name evidence="2" type="ORF">ARALYDRAFT_920607</name>
</gene>
<feature type="domain" description="DC1-like C-terminal" evidence="1">
    <location>
        <begin position="14"/>
        <end position="54"/>
    </location>
</feature>
<proteinExistence type="predicted"/>
<dbReference type="Pfam" id="PF22926">
    <property type="entry name" value="C1-like_CT"/>
    <property type="match status" value="1"/>
</dbReference>
<keyword evidence="3" id="KW-1185">Reference proteome</keyword>
<dbReference type="AlphaFoldDB" id="D7MXF6"/>
<dbReference type="InterPro" id="IPR054483">
    <property type="entry name" value="DC1-like_CT"/>
</dbReference>
<dbReference type="EMBL" id="GL348985">
    <property type="protein sequence ID" value="EFH38776.1"/>
    <property type="molecule type" value="Genomic_DNA"/>
</dbReference>
<evidence type="ECO:0000313" key="2">
    <source>
        <dbReference type="EMBL" id="EFH38776.1"/>
    </source>
</evidence>
<reference evidence="3" key="1">
    <citation type="journal article" date="2011" name="Nat. Genet.">
        <title>The Arabidopsis lyrata genome sequence and the basis of rapid genome size change.</title>
        <authorList>
            <person name="Hu T.T."/>
            <person name="Pattyn P."/>
            <person name="Bakker E.G."/>
            <person name="Cao J."/>
            <person name="Cheng J.-F."/>
            <person name="Clark R.M."/>
            <person name="Fahlgren N."/>
            <person name="Fawcett J.A."/>
            <person name="Grimwood J."/>
            <person name="Gundlach H."/>
            <person name="Haberer G."/>
            <person name="Hollister J.D."/>
            <person name="Ossowski S."/>
            <person name="Ottilar R.P."/>
            <person name="Salamov A.A."/>
            <person name="Schneeberger K."/>
            <person name="Spannagl M."/>
            <person name="Wang X."/>
            <person name="Yang L."/>
            <person name="Nasrallah M.E."/>
            <person name="Bergelson J."/>
            <person name="Carrington J.C."/>
            <person name="Gaut B.S."/>
            <person name="Schmutz J."/>
            <person name="Mayer K.F.X."/>
            <person name="Van de Peer Y."/>
            <person name="Grigoriev I.V."/>
            <person name="Nordborg M."/>
            <person name="Weigel D."/>
            <person name="Guo Y.-L."/>
        </authorList>
    </citation>
    <scope>NUCLEOTIDE SEQUENCE [LARGE SCALE GENOMIC DNA]</scope>
    <source>
        <strain evidence="3">cv. MN47</strain>
    </source>
</reference>
<organism evidence="3">
    <name type="scientific">Arabidopsis lyrata subsp. lyrata</name>
    <name type="common">Lyre-leaved rock-cress</name>
    <dbReference type="NCBI Taxonomy" id="81972"/>
    <lineage>
        <taxon>Eukaryota</taxon>
        <taxon>Viridiplantae</taxon>
        <taxon>Streptophyta</taxon>
        <taxon>Embryophyta</taxon>
        <taxon>Tracheophyta</taxon>
        <taxon>Spermatophyta</taxon>
        <taxon>Magnoliopsida</taxon>
        <taxon>eudicotyledons</taxon>
        <taxon>Gunneridae</taxon>
        <taxon>Pentapetalae</taxon>
        <taxon>rosids</taxon>
        <taxon>malvids</taxon>
        <taxon>Brassicales</taxon>
        <taxon>Brassicaceae</taxon>
        <taxon>Camelineae</taxon>
        <taxon>Arabidopsis</taxon>
    </lineage>
</organism>
<dbReference type="Proteomes" id="UP000008694">
    <property type="component" value="Unassembled WGS sequence"/>
</dbReference>